<gene>
    <name evidence="1" type="ORF">C0099_02415</name>
</gene>
<dbReference type="KEGG" id="atw:C0099_02415"/>
<evidence type="ECO:0000313" key="2">
    <source>
        <dbReference type="Proteomes" id="UP000242205"/>
    </source>
</evidence>
<keyword evidence="2" id="KW-1185">Reference proteome</keyword>
<proteinExistence type="predicted"/>
<dbReference type="Gene3D" id="3.30.370.20">
    <property type="match status" value="1"/>
</dbReference>
<sequence>MHPRRLFICGTPLQALLIERIIELESLSKDECILFFYTYSINDKYAHAYERICPLFHEAHHYFCDNKYPGYARDARRLFSNLDYQAVYFASAISSFVLLALSCAQNPEIVTFDDGTANISQNSLYASKYGLTLKKALALALFGNRYHLQRIRKESRRHYTLHPGSTNNISDKLVPISIVGSLRESASDSSCSLILGTLFRDAFPSMRPGEIQNRLCKFASRLRGDVFYLPHPRSGESWLRGIRTIDTQQVAEEVAVDLCDRYGRLDLYGFCSSAQLNLGSSERIRNFLLTADGHITNLHTMTETMNRAGIKPYGIIDLDLLHSGNGAPES</sequence>
<reference evidence="1 2" key="1">
    <citation type="submission" date="2018-01" db="EMBL/GenBank/DDBJ databases">
        <authorList>
            <person name="Fu G.-Y."/>
        </authorList>
    </citation>
    <scope>NUCLEOTIDE SEQUENCE [LARGE SCALE GENOMIC DNA]</scope>
    <source>
        <strain evidence="1 2">SY39</strain>
    </source>
</reference>
<dbReference type="AlphaFoldDB" id="A0A2I6S3R1"/>
<dbReference type="RefSeq" id="WP_102245970.1">
    <property type="nucleotide sequence ID" value="NZ_CP025682.1"/>
</dbReference>
<dbReference type="EMBL" id="CP025682">
    <property type="protein sequence ID" value="AUN93896.1"/>
    <property type="molecule type" value="Genomic_DNA"/>
</dbReference>
<protein>
    <submittedName>
        <fullName evidence="1">Uncharacterized protein</fullName>
    </submittedName>
</protein>
<accession>A0A2I6S3R1</accession>
<evidence type="ECO:0000313" key="1">
    <source>
        <dbReference type="EMBL" id="AUN93896.1"/>
    </source>
</evidence>
<dbReference type="Proteomes" id="UP000242205">
    <property type="component" value="Chromosome"/>
</dbReference>
<name>A0A2I6S3R1_9RHOO</name>
<dbReference type="OrthoDB" id="2339372at2"/>
<dbReference type="InterPro" id="IPR012477">
    <property type="entry name" value="Glyco_transf_52"/>
</dbReference>
<dbReference type="Pfam" id="PF07922">
    <property type="entry name" value="Glyco_transf_52"/>
    <property type="match status" value="1"/>
</dbReference>
<organism evidence="1 2">
    <name type="scientific">Pseudazoarcus pumilus</name>
    <dbReference type="NCBI Taxonomy" id="2067960"/>
    <lineage>
        <taxon>Bacteria</taxon>
        <taxon>Pseudomonadati</taxon>
        <taxon>Pseudomonadota</taxon>
        <taxon>Betaproteobacteria</taxon>
        <taxon>Rhodocyclales</taxon>
        <taxon>Zoogloeaceae</taxon>
        <taxon>Pseudazoarcus</taxon>
    </lineage>
</organism>